<feature type="region of interest" description="Disordered" evidence="1">
    <location>
        <begin position="1"/>
        <end position="102"/>
    </location>
</feature>
<dbReference type="PANTHER" id="PTHR33164">
    <property type="entry name" value="TRANSCRIPTIONAL REGULATOR, MARR FAMILY"/>
    <property type="match status" value="1"/>
</dbReference>
<evidence type="ECO:0000313" key="4">
    <source>
        <dbReference type="Proteomes" id="UP001597181"/>
    </source>
</evidence>
<dbReference type="EMBL" id="JBHTLY010000003">
    <property type="protein sequence ID" value="MFD1201951.1"/>
    <property type="molecule type" value="Genomic_DNA"/>
</dbReference>
<protein>
    <submittedName>
        <fullName evidence="3">MarR family winged helix-turn-helix transcriptional regulator</fullName>
    </submittedName>
</protein>
<dbReference type="PRINTS" id="PR00598">
    <property type="entry name" value="HTHMARR"/>
</dbReference>
<comment type="caution">
    <text evidence="3">The sequence shown here is derived from an EMBL/GenBank/DDBJ whole genome shotgun (WGS) entry which is preliminary data.</text>
</comment>
<feature type="compositionally biased region" description="Basic and acidic residues" evidence="1">
    <location>
        <begin position="74"/>
        <end position="85"/>
    </location>
</feature>
<name>A0ABW3TMK2_9MICO</name>
<dbReference type="PROSITE" id="PS50995">
    <property type="entry name" value="HTH_MARR_2"/>
    <property type="match status" value="1"/>
</dbReference>
<reference evidence="4" key="1">
    <citation type="journal article" date="2019" name="Int. J. Syst. Evol. Microbiol.">
        <title>The Global Catalogue of Microorganisms (GCM) 10K type strain sequencing project: providing services to taxonomists for standard genome sequencing and annotation.</title>
        <authorList>
            <consortium name="The Broad Institute Genomics Platform"/>
            <consortium name="The Broad Institute Genome Sequencing Center for Infectious Disease"/>
            <person name="Wu L."/>
            <person name="Ma J."/>
        </authorList>
    </citation>
    <scope>NUCLEOTIDE SEQUENCE [LARGE SCALE GENOMIC DNA]</scope>
    <source>
        <strain evidence="4">CCUG 50213</strain>
    </source>
</reference>
<dbReference type="Proteomes" id="UP001597181">
    <property type="component" value="Unassembled WGS sequence"/>
</dbReference>
<proteinExistence type="predicted"/>
<sequence>MESSVNAQQPTPGHPTQLEADALIDALGRLRGRRGGRGGRGGHPHPGGGYPRGERGWAGHPGEERTGGSWGPDSAEHGEHDEPGRGGRQAGGRRGRHDRGGGPALLRLLGTLAHAAEPLSISELADHIGVDQPRASRLVQQAVEHGHAVREVDPNDARRTRVRLTDSGLQLVHGVRGQQRDEASAALAALSGPERAELLRLLAKLAEAWPHR</sequence>
<accession>A0ABW3TMK2</accession>
<feature type="compositionally biased region" description="Polar residues" evidence="1">
    <location>
        <begin position="1"/>
        <end position="11"/>
    </location>
</feature>
<dbReference type="RefSeq" id="WP_343961926.1">
    <property type="nucleotide sequence ID" value="NZ_BAAAKZ010000013.1"/>
</dbReference>
<dbReference type="InterPro" id="IPR036390">
    <property type="entry name" value="WH_DNA-bd_sf"/>
</dbReference>
<keyword evidence="4" id="KW-1185">Reference proteome</keyword>
<gene>
    <name evidence="3" type="ORF">ACFQ3U_08600</name>
</gene>
<dbReference type="Pfam" id="PF12802">
    <property type="entry name" value="MarR_2"/>
    <property type="match status" value="1"/>
</dbReference>
<evidence type="ECO:0000313" key="3">
    <source>
        <dbReference type="EMBL" id="MFD1201951.1"/>
    </source>
</evidence>
<dbReference type="Gene3D" id="1.10.10.10">
    <property type="entry name" value="Winged helix-like DNA-binding domain superfamily/Winged helix DNA-binding domain"/>
    <property type="match status" value="1"/>
</dbReference>
<feature type="domain" description="HTH marR-type" evidence="2">
    <location>
        <begin position="20"/>
        <end position="207"/>
    </location>
</feature>
<dbReference type="PANTHER" id="PTHR33164:SF43">
    <property type="entry name" value="HTH-TYPE TRANSCRIPTIONAL REPRESSOR YETL"/>
    <property type="match status" value="1"/>
</dbReference>
<dbReference type="InterPro" id="IPR039422">
    <property type="entry name" value="MarR/SlyA-like"/>
</dbReference>
<feature type="compositionally biased region" description="Basic residues" evidence="1">
    <location>
        <begin position="30"/>
        <end position="43"/>
    </location>
</feature>
<dbReference type="InterPro" id="IPR000835">
    <property type="entry name" value="HTH_MarR-typ"/>
</dbReference>
<evidence type="ECO:0000256" key="1">
    <source>
        <dbReference type="SAM" id="MobiDB-lite"/>
    </source>
</evidence>
<evidence type="ECO:0000259" key="2">
    <source>
        <dbReference type="PROSITE" id="PS50995"/>
    </source>
</evidence>
<feature type="compositionally biased region" description="Basic and acidic residues" evidence="1">
    <location>
        <begin position="52"/>
        <end position="66"/>
    </location>
</feature>
<dbReference type="SUPFAM" id="SSF46785">
    <property type="entry name" value="Winged helix' DNA-binding domain"/>
    <property type="match status" value="1"/>
</dbReference>
<dbReference type="InterPro" id="IPR036388">
    <property type="entry name" value="WH-like_DNA-bd_sf"/>
</dbReference>
<organism evidence="3 4">
    <name type="scientific">Leucobacter albus</name>
    <dbReference type="NCBI Taxonomy" id="272210"/>
    <lineage>
        <taxon>Bacteria</taxon>
        <taxon>Bacillati</taxon>
        <taxon>Actinomycetota</taxon>
        <taxon>Actinomycetes</taxon>
        <taxon>Micrococcales</taxon>
        <taxon>Microbacteriaceae</taxon>
        <taxon>Leucobacter</taxon>
    </lineage>
</organism>
<dbReference type="SMART" id="SM00347">
    <property type="entry name" value="HTH_MARR"/>
    <property type="match status" value="1"/>
</dbReference>